<reference evidence="2" key="1">
    <citation type="submission" date="2020-10" db="EMBL/GenBank/DDBJ databases">
        <title>Whole-genome sequence of Luteibacter sp. EIF3.</title>
        <authorList>
            <person name="Friedrich I."/>
            <person name="Hertel R."/>
            <person name="Daniel R."/>
        </authorList>
    </citation>
    <scope>NUCLEOTIDE SEQUENCE</scope>
    <source>
        <strain evidence="2">EIF3</strain>
    </source>
</reference>
<dbReference type="EMBL" id="CP063231">
    <property type="protein sequence ID" value="URL59131.1"/>
    <property type="molecule type" value="Genomic_DNA"/>
</dbReference>
<gene>
    <name evidence="2" type="ORF">IM816_03165</name>
</gene>
<feature type="chain" id="PRO_5046564893" evidence="1">
    <location>
        <begin position="23"/>
        <end position="142"/>
    </location>
</feature>
<name>A0ABY4T8S0_9GAMM</name>
<proteinExistence type="predicted"/>
<organism evidence="2 3">
    <name type="scientific">Luteibacter flocculans</name>
    <dbReference type="NCBI Taxonomy" id="2780091"/>
    <lineage>
        <taxon>Bacteria</taxon>
        <taxon>Pseudomonadati</taxon>
        <taxon>Pseudomonadota</taxon>
        <taxon>Gammaproteobacteria</taxon>
        <taxon>Lysobacterales</taxon>
        <taxon>Rhodanobacteraceae</taxon>
        <taxon>Luteibacter</taxon>
    </lineage>
</organism>
<evidence type="ECO:0000313" key="2">
    <source>
        <dbReference type="EMBL" id="URL59131.1"/>
    </source>
</evidence>
<dbReference type="RefSeq" id="WP_250339766.1">
    <property type="nucleotide sequence ID" value="NZ_CP063231.1"/>
</dbReference>
<keyword evidence="1" id="KW-0732">Signal</keyword>
<feature type="signal peptide" evidence="1">
    <location>
        <begin position="1"/>
        <end position="22"/>
    </location>
</feature>
<accession>A0ABY4T8S0</accession>
<sequence length="142" mass="15574">MKSFLIAAAALTCSLVGSDCLAGDLRAMSVVEVRSAQGPIEAIGRDLRSTRHDHGGGWIIVTTDEFFALDHRRATLNGLPMEEMRAAPLCGTEREVWECPAGARPIGHRRVWWTQGVEGGTFEYSARQPGLRLNAVTRLTIR</sequence>
<evidence type="ECO:0000313" key="3">
    <source>
        <dbReference type="Proteomes" id="UP001056681"/>
    </source>
</evidence>
<protein>
    <submittedName>
        <fullName evidence="2">DUF4879 domain-containing protein</fullName>
    </submittedName>
</protein>
<dbReference type="Pfam" id="PF16219">
    <property type="entry name" value="DUF4879"/>
    <property type="match status" value="1"/>
</dbReference>
<dbReference type="Proteomes" id="UP001056681">
    <property type="component" value="Chromosome"/>
</dbReference>
<evidence type="ECO:0000256" key="1">
    <source>
        <dbReference type="SAM" id="SignalP"/>
    </source>
</evidence>
<keyword evidence="3" id="KW-1185">Reference proteome</keyword>
<dbReference type="InterPro" id="IPR032624">
    <property type="entry name" value="DUF4879"/>
</dbReference>